<sequence>MPELPDLQVFSRNLNKLLAGKTLEKVTVHQLKKLNVGESTLKERLEGRKLESIYREGKELRFKFDNDHILGMHLMLNGKLFMFKGNNQEKNSILELLFKDGEGIVLTDFRGLATPTLDPQERDAPDALSDELNASYLKERLKGTKTTVKNLLLDQNVIRGIGNAYADEILWKARISPFSVCNKIPDEKIADLADAIKSELKDAEKQILKAHPDIIHGEVRDFLKIHNSHLKKSPDGEVIQVKELNSRKTYFTEEQELY</sequence>
<comment type="similarity">
    <text evidence="2">Belongs to the FPG family.</text>
</comment>
<dbReference type="PANTHER" id="PTHR22993">
    <property type="entry name" value="FORMAMIDOPYRIMIDINE-DNA GLYCOSYLASE"/>
    <property type="match status" value="1"/>
</dbReference>
<keyword evidence="6" id="KW-0234">DNA repair</keyword>
<organism evidence="11 12">
    <name type="scientific">Hufsiella arboris</name>
    <dbReference type="NCBI Taxonomy" id="2695275"/>
    <lineage>
        <taxon>Bacteria</taxon>
        <taxon>Pseudomonadati</taxon>
        <taxon>Bacteroidota</taxon>
        <taxon>Sphingobacteriia</taxon>
        <taxon>Sphingobacteriales</taxon>
        <taxon>Sphingobacteriaceae</taxon>
        <taxon>Hufsiella</taxon>
    </lineage>
</organism>
<dbReference type="RefSeq" id="WP_160843902.1">
    <property type="nucleotide sequence ID" value="NZ_WVHT01000003.1"/>
</dbReference>
<comment type="caution">
    <text evidence="11">The sequence shown here is derived from an EMBL/GenBank/DDBJ whole genome shotgun (WGS) entry which is preliminary data.</text>
</comment>
<dbReference type="GO" id="GO:0008270">
    <property type="term" value="F:zinc ion binding"/>
    <property type="evidence" value="ECO:0007669"/>
    <property type="project" value="InterPro"/>
</dbReference>
<comment type="catalytic activity">
    <reaction evidence="1">
        <text>Hydrolysis of DNA containing ring-opened 7-methylguanine residues, releasing 2,6-diamino-4-hydroxy-5-(N-methyl)formamidopyrimidine.</text>
        <dbReference type="EC" id="3.2.2.23"/>
    </reaction>
</comment>
<evidence type="ECO:0000256" key="1">
    <source>
        <dbReference type="ARBA" id="ARBA00001668"/>
    </source>
</evidence>
<keyword evidence="3" id="KW-0227">DNA damage</keyword>
<dbReference type="PANTHER" id="PTHR22993:SF9">
    <property type="entry name" value="FORMAMIDOPYRIMIDINE-DNA GLYCOSYLASE"/>
    <property type="match status" value="1"/>
</dbReference>
<dbReference type="SMART" id="SM00898">
    <property type="entry name" value="Fapy_DNA_glyco"/>
    <property type="match status" value="1"/>
</dbReference>
<evidence type="ECO:0000256" key="3">
    <source>
        <dbReference type="ARBA" id="ARBA00022763"/>
    </source>
</evidence>
<evidence type="ECO:0000256" key="2">
    <source>
        <dbReference type="ARBA" id="ARBA00009409"/>
    </source>
</evidence>
<evidence type="ECO:0000259" key="10">
    <source>
        <dbReference type="PROSITE" id="PS51068"/>
    </source>
</evidence>
<reference evidence="11 12" key="1">
    <citation type="submission" date="2019-11" db="EMBL/GenBank/DDBJ databases">
        <title>Pedobacter sp. HMF7647 Genome sequencing and assembly.</title>
        <authorList>
            <person name="Kang H."/>
            <person name="Kim H."/>
            <person name="Joh K."/>
        </authorList>
    </citation>
    <scope>NUCLEOTIDE SEQUENCE [LARGE SCALE GENOMIC DNA]</scope>
    <source>
        <strain evidence="11 12">HMF7647</strain>
    </source>
</reference>
<dbReference type="InterPro" id="IPR035937">
    <property type="entry name" value="FPG_N"/>
</dbReference>
<name>A0A7K1Y8G1_9SPHI</name>
<dbReference type="Pfam" id="PF06831">
    <property type="entry name" value="H2TH"/>
    <property type="match status" value="1"/>
</dbReference>
<evidence type="ECO:0000313" key="11">
    <source>
        <dbReference type="EMBL" id="MXV50710.1"/>
    </source>
</evidence>
<evidence type="ECO:0000256" key="5">
    <source>
        <dbReference type="ARBA" id="ARBA00023125"/>
    </source>
</evidence>
<dbReference type="SUPFAM" id="SSF81624">
    <property type="entry name" value="N-terminal domain of MutM-like DNA repair proteins"/>
    <property type="match status" value="1"/>
</dbReference>
<dbReference type="GO" id="GO:0003684">
    <property type="term" value="F:damaged DNA binding"/>
    <property type="evidence" value="ECO:0007669"/>
    <property type="project" value="InterPro"/>
</dbReference>
<evidence type="ECO:0000256" key="9">
    <source>
        <dbReference type="ARBA" id="ARBA00023295"/>
    </source>
</evidence>
<dbReference type="GO" id="GO:0016829">
    <property type="term" value="F:lyase activity"/>
    <property type="evidence" value="ECO:0007669"/>
    <property type="project" value="UniProtKB-KW"/>
</dbReference>
<dbReference type="PROSITE" id="PS51068">
    <property type="entry name" value="FPG_CAT"/>
    <property type="match status" value="1"/>
</dbReference>
<dbReference type="Proteomes" id="UP000466586">
    <property type="component" value="Unassembled WGS sequence"/>
</dbReference>
<dbReference type="GO" id="GO:0034039">
    <property type="term" value="F:8-oxo-7,8-dihydroguanine DNA N-glycosylase activity"/>
    <property type="evidence" value="ECO:0007669"/>
    <property type="project" value="TreeGrafter"/>
</dbReference>
<keyword evidence="12" id="KW-1185">Reference proteome</keyword>
<dbReference type="InterPro" id="IPR015886">
    <property type="entry name" value="H2TH_FPG"/>
</dbReference>
<dbReference type="SMART" id="SM01232">
    <property type="entry name" value="H2TH"/>
    <property type="match status" value="1"/>
</dbReference>
<evidence type="ECO:0000313" key="12">
    <source>
        <dbReference type="Proteomes" id="UP000466586"/>
    </source>
</evidence>
<dbReference type="GO" id="GO:0003906">
    <property type="term" value="F:DNA-(apurinic or apyrimidinic site) endonuclease activity"/>
    <property type="evidence" value="ECO:0007669"/>
    <property type="project" value="InterPro"/>
</dbReference>
<keyword evidence="8" id="KW-0511">Multifunctional enzyme</keyword>
<proteinExistence type="inferred from homology"/>
<keyword evidence="9" id="KW-0326">Glycosidase</keyword>
<dbReference type="SUPFAM" id="SSF46946">
    <property type="entry name" value="S13-like H2TH domain"/>
    <property type="match status" value="1"/>
</dbReference>
<evidence type="ECO:0000256" key="8">
    <source>
        <dbReference type="ARBA" id="ARBA00023268"/>
    </source>
</evidence>
<dbReference type="Gene3D" id="1.10.8.50">
    <property type="match status" value="1"/>
</dbReference>
<dbReference type="GO" id="GO:0006284">
    <property type="term" value="P:base-excision repair"/>
    <property type="evidence" value="ECO:0007669"/>
    <property type="project" value="InterPro"/>
</dbReference>
<dbReference type="InterPro" id="IPR012319">
    <property type="entry name" value="FPG_cat"/>
</dbReference>
<keyword evidence="4" id="KW-0378">Hydrolase</keyword>
<keyword evidence="5" id="KW-0238">DNA-binding</keyword>
<protein>
    <submittedName>
        <fullName evidence="11">Fpg/Nei family DNA glycosylase</fullName>
    </submittedName>
</protein>
<accession>A0A7K1Y8G1</accession>
<dbReference type="EMBL" id="WVHT01000003">
    <property type="protein sequence ID" value="MXV50710.1"/>
    <property type="molecule type" value="Genomic_DNA"/>
</dbReference>
<keyword evidence="7" id="KW-0456">Lyase</keyword>
<dbReference type="InterPro" id="IPR010979">
    <property type="entry name" value="Ribosomal_uS13-like_H2TH"/>
</dbReference>
<dbReference type="Gene3D" id="3.20.190.10">
    <property type="entry name" value="MutM-like, N-terminal"/>
    <property type="match status" value="1"/>
</dbReference>
<gene>
    <name evidence="11" type="ORF">GS399_06965</name>
</gene>
<feature type="domain" description="Formamidopyrimidine-DNA glycosylase catalytic" evidence="10">
    <location>
        <begin position="2"/>
        <end position="113"/>
    </location>
</feature>
<dbReference type="AlphaFoldDB" id="A0A7K1Y8G1"/>
<evidence type="ECO:0000256" key="4">
    <source>
        <dbReference type="ARBA" id="ARBA00022801"/>
    </source>
</evidence>
<evidence type="ECO:0000256" key="7">
    <source>
        <dbReference type="ARBA" id="ARBA00023239"/>
    </source>
</evidence>
<dbReference type="Pfam" id="PF01149">
    <property type="entry name" value="Fapy_DNA_glyco"/>
    <property type="match status" value="1"/>
</dbReference>
<evidence type="ECO:0000256" key="6">
    <source>
        <dbReference type="ARBA" id="ARBA00023204"/>
    </source>
</evidence>